<dbReference type="AlphaFoldDB" id="A0AAV1LX84"/>
<evidence type="ECO:0000313" key="3">
    <source>
        <dbReference type="Proteomes" id="UP001314205"/>
    </source>
</evidence>
<dbReference type="Proteomes" id="UP001314205">
    <property type="component" value="Unassembled WGS sequence"/>
</dbReference>
<dbReference type="Pfam" id="PF22938">
    <property type="entry name" value="Integrase_p58_C"/>
    <property type="match status" value="1"/>
</dbReference>
<dbReference type="InterPro" id="IPR054465">
    <property type="entry name" value="Integrase_p58-like_C"/>
</dbReference>
<name>A0AAV1LX84_9NEOP</name>
<evidence type="ECO:0000313" key="2">
    <source>
        <dbReference type="EMBL" id="CAK1600008.1"/>
    </source>
</evidence>
<sequence>MNNKGFDEGSLVWLHNPIRSKGKSPKLQAKWDGPYRIETRINDVTYRIQKCARACNIPLCHYPCFEKYHNKKDFTV</sequence>
<keyword evidence="3" id="KW-1185">Reference proteome</keyword>
<comment type="caution">
    <text evidence="2">The sequence shown here is derived from an EMBL/GenBank/DDBJ whole genome shotgun (WGS) entry which is preliminary data.</text>
</comment>
<gene>
    <name evidence="2" type="ORF">PARMNEM_LOCUS18818</name>
</gene>
<feature type="domain" description="Integrase p58-like C-terminal" evidence="1">
    <location>
        <begin position="33"/>
        <end position="54"/>
    </location>
</feature>
<reference evidence="2 3" key="1">
    <citation type="submission" date="2023-11" db="EMBL/GenBank/DDBJ databases">
        <authorList>
            <person name="Hedman E."/>
            <person name="Englund M."/>
            <person name="Stromberg M."/>
            <person name="Nyberg Akerstrom W."/>
            <person name="Nylinder S."/>
            <person name="Jareborg N."/>
            <person name="Kallberg Y."/>
            <person name="Kronander E."/>
        </authorList>
    </citation>
    <scope>NUCLEOTIDE SEQUENCE [LARGE SCALE GENOMIC DNA]</scope>
</reference>
<dbReference type="EMBL" id="CAVLGL010000115">
    <property type="protein sequence ID" value="CAK1600008.1"/>
    <property type="molecule type" value="Genomic_DNA"/>
</dbReference>
<accession>A0AAV1LX84</accession>
<organism evidence="2 3">
    <name type="scientific">Parnassius mnemosyne</name>
    <name type="common">clouded apollo</name>
    <dbReference type="NCBI Taxonomy" id="213953"/>
    <lineage>
        <taxon>Eukaryota</taxon>
        <taxon>Metazoa</taxon>
        <taxon>Ecdysozoa</taxon>
        <taxon>Arthropoda</taxon>
        <taxon>Hexapoda</taxon>
        <taxon>Insecta</taxon>
        <taxon>Pterygota</taxon>
        <taxon>Neoptera</taxon>
        <taxon>Endopterygota</taxon>
        <taxon>Lepidoptera</taxon>
        <taxon>Glossata</taxon>
        <taxon>Ditrysia</taxon>
        <taxon>Papilionoidea</taxon>
        <taxon>Papilionidae</taxon>
        <taxon>Parnassiinae</taxon>
        <taxon>Parnassini</taxon>
        <taxon>Parnassius</taxon>
        <taxon>Driopa</taxon>
    </lineage>
</organism>
<evidence type="ECO:0000259" key="1">
    <source>
        <dbReference type="Pfam" id="PF22938"/>
    </source>
</evidence>
<proteinExistence type="predicted"/>
<protein>
    <recommendedName>
        <fullName evidence="1">Integrase p58-like C-terminal domain-containing protein</fullName>
    </recommendedName>
</protein>